<dbReference type="Proteomes" id="UP000232806">
    <property type="component" value="Chromosome"/>
</dbReference>
<dbReference type="InterPro" id="IPR001533">
    <property type="entry name" value="Pterin_deHydtase"/>
</dbReference>
<dbReference type="HAMAP" id="MF_00434">
    <property type="entry name" value="Pterin_4_alpha"/>
    <property type="match status" value="1"/>
</dbReference>
<evidence type="ECO:0000256" key="3">
    <source>
        <dbReference type="ARBA" id="ARBA00023239"/>
    </source>
</evidence>
<dbReference type="OrthoDB" id="10495at2157"/>
<gene>
    <name evidence="5" type="ORF">BK007_07370</name>
    <name evidence="6" type="ORF">BK009_06125</name>
    <name evidence="7" type="ORF">HG719_01390</name>
</gene>
<reference evidence="7 10" key="2">
    <citation type="submission" date="2020-04" db="EMBL/GenBank/DDBJ databases">
        <title>Draft genome of Methanobacterium subterraneum isolated from animal feces.</title>
        <authorList>
            <person name="Ouboter H.T."/>
            <person name="Berger S."/>
            <person name="Gungor E."/>
            <person name="Jetten M.S.M."/>
            <person name="Welte C.U."/>
        </authorList>
    </citation>
    <scope>NUCLEOTIDE SEQUENCE [LARGE SCALE GENOMIC DNA]</scope>
    <source>
        <strain evidence="7">HO_2020</strain>
    </source>
</reference>
<dbReference type="EMBL" id="JABBYL010000006">
    <property type="protein sequence ID" value="NMO08488.1"/>
    <property type="molecule type" value="Genomic_DNA"/>
</dbReference>
<protein>
    <recommendedName>
        <fullName evidence="4">Putative pterin-4-alpha-carbinolamine dehydratase</fullName>
        <shortName evidence="4">PHS</shortName>
        <ecNumber evidence="4">4.2.1.96</ecNumber>
    </recommendedName>
    <alternativeName>
        <fullName evidence="4">4-alpha-hydroxy-tetrahydropterin dehydratase</fullName>
    </alternativeName>
    <alternativeName>
        <fullName evidence="4">Pterin carbinolamine dehydratase</fullName>
        <shortName evidence="4">PCD</shortName>
    </alternativeName>
</protein>
<dbReference type="KEGG" id="msub:BK009_06125"/>
<keyword evidence="8" id="KW-1185">Reference proteome</keyword>
<dbReference type="PANTHER" id="PTHR12599">
    <property type="entry name" value="PTERIN-4-ALPHA-CARBINOLAMINE DEHYDRATASE"/>
    <property type="match status" value="1"/>
</dbReference>
<reference evidence="8 9" key="1">
    <citation type="submission" date="2016-10" db="EMBL/GenBank/DDBJ databases">
        <title>Comparative genomics between deep and shallow subseafloor isolates.</title>
        <authorList>
            <person name="Ishii S."/>
            <person name="Miller J.R."/>
            <person name="Sutton G."/>
            <person name="Suzuki S."/>
            <person name="Methe B."/>
            <person name="Inagaki F."/>
            <person name="Imachi H."/>
        </authorList>
    </citation>
    <scope>NUCLEOTIDE SEQUENCE [LARGE SCALE GENOMIC DNA]</scope>
    <source>
        <strain evidence="6 8">A8p</strain>
        <strain evidence="5 9">MO-MB1</strain>
    </source>
</reference>
<evidence type="ECO:0000313" key="7">
    <source>
        <dbReference type="EMBL" id="NMO08488.1"/>
    </source>
</evidence>
<evidence type="ECO:0000256" key="4">
    <source>
        <dbReference type="HAMAP-Rule" id="MF_00434"/>
    </source>
</evidence>
<evidence type="ECO:0000313" key="5">
    <source>
        <dbReference type="EMBL" id="AUB55836.1"/>
    </source>
</evidence>
<evidence type="ECO:0000313" key="6">
    <source>
        <dbReference type="EMBL" id="AUB60299.1"/>
    </source>
</evidence>
<comment type="similarity">
    <text evidence="2 4">Belongs to the pterin-4-alpha-carbinolamine dehydratase family.</text>
</comment>
<sequence length="97" mass="11117">MSLPQLLSQKEIEQNSSQLDNWSVLENRYLVSVFEFPDFVNALEFTVKVGLVAEEMQHHPEINLSWGKVALEITTDDMGGLTELDFLFALKVNKLFE</sequence>
<dbReference type="Gene3D" id="3.30.1360.20">
    <property type="entry name" value="Transcriptional coactivator/pterin dehydratase"/>
    <property type="match status" value="1"/>
</dbReference>
<dbReference type="InterPro" id="IPR036428">
    <property type="entry name" value="PCD_sf"/>
</dbReference>
<dbReference type="RefSeq" id="WP_100905814.1">
    <property type="nucleotide sequence ID" value="NZ_CP017766.1"/>
</dbReference>
<accession>A0A2H4VQC7</accession>
<dbReference type="NCBIfam" id="NF002017">
    <property type="entry name" value="PRK00823.1-2"/>
    <property type="match status" value="1"/>
</dbReference>
<organism evidence="6 8">
    <name type="scientific">Methanobacterium subterraneum</name>
    <dbReference type="NCBI Taxonomy" id="59277"/>
    <lineage>
        <taxon>Archaea</taxon>
        <taxon>Methanobacteriati</taxon>
        <taxon>Methanobacteriota</taxon>
        <taxon>Methanomada group</taxon>
        <taxon>Methanobacteria</taxon>
        <taxon>Methanobacteriales</taxon>
        <taxon>Methanobacteriaceae</taxon>
        <taxon>Methanobacterium</taxon>
    </lineage>
</organism>
<dbReference type="EMBL" id="CP017768">
    <property type="protein sequence ID" value="AUB60299.1"/>
    <property type="molecule type" value="Genomic_DNA"/>
</dbReference>
<comment type="catalytic activity">
    <reaction evidence="1 4">
        <text>(4aS,6R)-4a-hydroxy-L-erythro-5,6,7,8-tetrahydrobiopterin = (6R)-L-erythro-6,7-dihydrobiopterin + H2O</text>
        <dbReference type="Rhea" id="RHEA:11920"/>
        <dbReference type="ChEBI" id="CHEBI:15377"/>
        <dbReference type="ChEBI" id="CHEBI:15642"/>
        <dbReference type="ChEBI" id="CHEBI:43120"/>
        <dbReference type="EC" id="4.2.1.96"/>
    </reaction>
</comment>
<dbReference type="GO" id="GO:0006729">
    <property type="term" value="P:tetrahydrobiopterin biosynthetic process"/>
    <property type="evidence" value="ECO:0007669"/>
    <property type="project" value="InterPro"/>
</dbReference>
<dbReference type="GeneID" id="35122689"/>
<dbReference type="GO" id="GO:0008124">
    <property type="term" value="F:4-alpha-hydroxytetrahydrobiopterin dehydratase activity"/>
    <property type="evidence" value="ECO:0007669"/>
    <property type="project" value="UniProtKB-UniRule"/>
</dbReference>
<dbReference type="Pfam" id="PF01329">
    <property type="entry name" value="Pterin_4a"/>
    <property type="match status" value="1"/>
</dbReference>
<evidence type="ECO:0000256" key="2">
    <source>
        <dbReference type="ARBA" id="ARBA00006472"/>
    </source>
</evidence>
<dbReference type="PANTHER" id="PTHR12599:SF0">
    <property type="entry name" value="PTERIN-4-ALPHA-CARBINOLAMINE DEHYDRATASE"/>
    <property type="match status" value="1"/>
</dbReference>
<keyword evidence="3 4" id="KW-0456">Lyase</keyword>
<dbReference type="CDD" id="cd00488">
    <property type="entry name" value="PCD_DCoH"/>
    <property type="match status" value="1"/>
</dbReference>
<evidence type="ECO:0000313" key="8">
    <source>
        <dbReference type="Proteomes" id="UP000232631"/>
    </source>
</evidence>
<dbReference type="EC" id="4.2.1.96" evidence="4"/>
<evidence type="ECO:0000313" key="9">
    <source>
        <dbReference type="Proteomes" id="UP000232806"/>
    </source>
</evidence>
<dbReference type="Proteomes" id="UP000232631">
    <property type="component" value="Chromosome"/>
</dbReference>
<dbReference type="AlphaFoldDB" id="A0A2H4VQC7"/>
<name>A0A2H4VQC7_9EURY</name>
<evidence type="ECO:0000313" key="10">
    <source>
        <dbReference type="Proteomes" id="UP000591058"/>
    </source>
</evidence>
<dbReference type="EMBL" id="CP017766">
    <property type="protein sequence ID" value="AUB55836.1"/>
    <property type="molecule type" value="Genomic_DNA"/>
</dbReference>
<proteinExistence type="inferred from homology"/>
<accession>A0A2H4VCM3</accession>
<evidence type="ECO:0000256" key="1">
    <source>
        <dbReference type="ARBA" id="ARBA00001554"/>
    </source>
</evidence>
<dbReference type="SUPFAM" id="SSF55248">
    <property type="entry name" value="PCD-like"/>
    <property type="match status" value="1"/>
</dbReference>
<dbReference type="Proteomes" id="UP000591058">
    <property type="component" value="Unassembled WGS sequence"/>
</dbReference>